<evidence type="ECO:0000256" key="11">
    <source>
        <dbReference type="ARBA" id="ARBA00022984"/>
    </source>
</evidence>
<gene>
    <name evidence="16" type="primary">murB</name>
    <name evidence="18" type="ORF">FD145_822</name>
</gene>
<keyword evidence="14 16" id="KW-0961">Cell wall biogenesis/degradation</keyword>
<comment type="similarity">
    <text evidence="16">Belongs to the MurB family.</text>
</comment>
<dbReference type="Gene3D" id="3.30.465.10">
    <property type="match status" value="1"/>
</dbReference>
<keyword evidence="6 16" id="KW-0132">Cell division</keyword>
<dbReference type="InterPro" id="IPR036318">
    <property type="entry name" value="FAD-bd_PCMH-like_sf"/>
</dbReference>
<dbReference type="GO" id="GO:0008762">
    <property type="term" value="F:UDP-N-acetylmuramate dehydrogenase activity"/>
    <property type="evidence" value="ECO:0007669"/>
    <property type="project" value="UniProtKB-UniRule"/>
</dbReference>
<dbReference type="InterPro" id="IPR016166">
    <property type="entry name" value="FAD-bd_PCMH"/>
</dbReference>
<dbReference type="Pfam" id="PF02873">
    <property type="entry name" value="MurB_C"/>
    <property type="match status" value="1"/>
</dbReference>
<dbReference type="PANTHER" id="PTHR21071">
    <property type="entry name" value="UDP-N-ACETYLENOLPYRUVOYLGLUCOSAMINE REDUCTASE"/>
    <property type="match status" value="1"/>
</dbReference>
<evidence type="ECO:0000256" key="6">
    <source>
        <dbReference type="ARBA" id="ARBA00022618"/>
    </source>
</evidence>
<keyword evidence="13 16" id="KW-0131">Cell cycle</keyword>
<keyword evidence="12 16" id="KW-0560">Oxidoreductase</keyword>
<dbReference type="InterPro" id="IPR011601">
    <property type="entry name" value="MurB_C"/>
</dbReference>
<evidence type="ECO:0000256" key="1">
    <source>
        <dbReference type="ARBA" id="ARBA00001974"/>
    </source>
</evidence>
<dbReference type="SUPFAM" id="SSF56176">
    <property type="entry name" value="FAD-binding/transporter-associated domain-like"/>
    <property type="match status" value="1"/>
</dbReference>
<dbReference type="Gene3D" id="3.30.43.10">
    <property type="entry name" value="Uridine Diphospho-n-acetylenolpyruvylglucosamine Reductase, domain 2"/>
    <property type="match status" value="1"/>
</dbReference>
<keyword evidence="7 16" id="KW-0285">Flavoprotein</keyword>
<dbReference type="GO" id="GO:0051301">
    <property type="term" value="P:cell division"/>
    <property type="evidence" value="ECO:0007669"/>
    <property type="project" value="UniProtKB-KW"/>
</dbReference>
<dbReference type="GO" id="GO:0009252">
    <property type="term" value="P:peptidoglycan biosynthetic process"/>
    <property type="evidence" value="ECO:0007669"/>
    <property type="project" value="UniProtKB-UniRule"/>
</dbReference>
<evidence type="ECO:0000256" key="10">
    <source>
        <dbReference type="ARBA" id="ARBA00022960"/>
    </source>
</evidence>
<dbReference type="InterPro" id="IPR006094">
    <property type="entry name" value="Oxid_FAD_bind_N"/>
</dbReference>
<dbReference type="PANTHER" id="PTHR21071:SF4">
    <property type="entry name" value="UDP-N-ACETYLENOLPYRUVOYLGLUCOSAMINE REDUCTASE"/>
    <property type="match status" value="1"/>
</dbReference>
<keyword evidence="5 16" id="KW-0963">Cytoplasm</keyword>
<evidence type="ECO:0000256" key="15">
    <source>
        <dbReference type="ARBA" id="ARBA00048914"/>
    </source>
</evidence>
<dbReference type="NCBIfam" id="TIGR00179">
    <property type="entry name" value="murB"/>
    <property type="match status" value="1"/>
</dbReference>
<comment type="cofactor">
    <cofactor evidence="1 16">
        <name>FAD</name>
        <dbReference type="ChEBI" id="CHEBI:57692"/>
    </cofactor>
</comment>
<dbReference type="GO" id="GO:0005829">
    <property type="term" value="C:cytosol"/>
    <property type="evidence" value="ECO:0007669"/>
    <property type="project" value="TreeGrafter"/>
</dbReference>
<evidence type="ECO:0000256" key="13">
    <source>
        <dbReference type="ARBA" id="ARBA00023306"/>
    </source>
</evidence>
<evidence type="ECO:0000259" key="17">
    <source>
        <dbReference type="PROSITE" id="PS51387"/>
    </source>
</evidence>
<evidence type="ECO:0000256" key="2">
    <source>
        <dbReference type="ARBA" id="ARBA00003921"/>
    </source>
</evidence>
<dbReference type="EC" id="1.3.1.98" evidence="16"/>
<evidence type="ECO:0000313" key="18">
    <source>
        <dbReference type="EMBL" id="KAF0134179.1"/>
    </source>
</evidence>
<evidence type="ECO:0000256" key="3">
    <source>
        <dbReference type="ARBA" id="ARBA00004496"/>
    </source>
</evidence>
<feature type="active site" evidence="16">
    <location>
        <position position="279"/>
    </location>
</feature>
<keyword evidence="10 16" id="KW-0133">Cell shape</keyword>
<dbReference type="NCBIfam" id="NF010480">
    <property type="entry name" value="PRK13905.1"/>
    <property type="match status" value="1"/>
</dbReference>
<evidence type="ECO:0000256" key="8">
    <source>
        <dbReference type="ARBA" id="ARBA00022827"/>
    </source>
</evidence>
<dbReference type="PROSITE" id="PS51387">
    <property type="entry name" value="FAD_PCMH"/>
    <property type="match status" value="1"/>
</dbReference>
<name>A0A833NX09_UNCSA</name>
<feature type="active site" evidence="16">
    <location>
        <position position="159"/>
    </location>
</feature>
<dbReference type="InterPro" id="IPR016167">
    <property type="entry name" value="FAD-bd_PCMH_sub1"/>
</dbReference>
<dbReference type="InterPro" id="IPR003170">
    <property type="entry name" value="MurB"/>
</dbReference>
<comment type="function">
    <text evidence="2 16">Cell wall formation.</text>
</comment>
<keyword evidence="11 16" id="KW-0573">Peptidoglycan synthesis</keyword>
<keyword evidence="8 16" id="KW-0274">FAD</keyword>
<dbReference type="InterPro" id="IPR016169">
    <property type="entry name" value="FAD-bd_PCMH_sub2"/>
</dbReference>
<dbReference type="GO" id="GO:0008360">
    <property type="term" value="P:regulation of cell shape"/>
    <property type="evidence" value="ECO:0007669"/>
    <property type="project" value="UniProtKB-KW"/>
</dbReference>
<dbReference type="GO" id="GO:0071555">
    <property type="term" value="P:cell wall organization"/>
    <property type="evidence" value="ECO:0007669"/>
    <property type="project" value="UniProtKB-KW"/>
</dbReference>
<comment type="pathway">
    <text evidence="4 16">Cell wall biogenesis; peptidoglycan biosynthesis.</text>
</comment>
<evidence type="ECO:0000256" key="9">
    <source>
        <dbReference type="ARBA" id="ARBA00022857"/>
    </source>
</evidence>
<dbReference type="EMBL" id="WPAF01000011">
    <property type="protein sequence ID" value="KAF0134179.1"/>
    <property type="molecule type" value="Genomic_DNA"/>
</dbReference>
<proteinExistence type="inferred from homology"/>
<reference evidence="18 19" key="1">
    <citation type="submission" date="2019-12" db="EMBL/GenBank/DDBJ databases">
        <authorList>
            <person name="Wolfe R."/>
            <person name="Danczak R."/>
            <person name="Wilkins M."/>
        </authorList>
    </citation>
    <scope>NUCLEOTIDE SEQUENCE [LARGE SCALE GENOMIC DNA]</scope>
    <source>
        <strain evidence="18">X2_MaxBin.013</strain>
    </source>
</reference>
<evidence type="ECO:0000256" key="5">
    <source>
        <dbReference type="ARBA" id="ARBA00022490"/>
    </source>
</evidence>
<evidence type="ECO:0000256" key="4">
    <source>
        <dbReference type="ARBA" id="ARBA00004752"/>
    </source>
</evidence>
<dbReference type="Proteomes" id="UP000488506">
    <property type="component" value="Unassembled WGS sequence"/>
</dbReference>
<evidence type="ECO:0000313" key="19">
    <source>
        <dbReference type="Proteomes" id="UP000488506"/>
    </source>
</evidence>
<dbReference type="InterPro" id="IPR036635">
    <property type="entry name" value="MurB_C_sf"/>
</dbReference>
<keyword evidence="9 16" id="KW-0521">NADP</keyword>
<feature type="domain" description="FAD-binding PCMH-type" evidence="17">
    <location>
        <begin position="16"/>
        <end position="180"/>
    </location>
</feature>
<evidence type="ECO:0000256" key="12">
    <source>
        <dbReference type="ARBA" id="ARBA00023002"/>
    </source>
</evidence>
<evidence type="ECO:0000256" key="14">
    <source>
        <dbReference type="ARBA" id="ARBA00023316"/>
    </source>
</evidence>
<evidence type="ECO:0000256" key="7">
    <source>
        <dbReference type="ARBA" id="ARBA00022630"/>
    </source>
</evidence>
<dbReference type="HAMAP" id="MF_00037">
    <property type="entry name" value="MurB"/>
    <property type="match status" value="1"/>
</dbReference>
<dbReference type="Gene3D" id="3.90.78.10">
    <property type="entry name" value="UDP-N-acetylenolpyruvoylglucosamine reductase, C-terminal domain"/>
    <property type="match status" value="1"/>
</dbReference>
<organism evidence="18 19">
    <name type="scientific">Candidatus Saganbacteria bacterium</name>
    <dbReference type="NCBI Taxonomy" id="2575572"/>
    <lineage>
        <taxon>Bacteria</taxon>
        <taxon>Bacillati</taxon>
        <taxon>Saganbacteria</taxon>
    </lineage>
</organism>
<comment type="subcellular location">
    <subcellularLocation>
        <location evidence="3 16">Cytoplasm</location>
    </subcellularLocation>
</comment>
<protein>
    <recommendedName>
        <fullName evidence="16">UDP-N-acetylenolpyruvoylglucosamine reductase</fullName>
        <ecNumber evidence="16">1.3.1.98</ecNumber>
    </recommendedName>
    <alternativeName>
        <fullName evidence="16">UDP-N-acetylmuramate dehydrogenase</fullName>
    </alternativeName>
</protein>
<comment type="catalytic activity">
    <reaction evidence="15 16">
        <text>UDP-N-acetyl-alpha-D-muramate + NADP(+) = UDP-N-acetyl-3-O-(1-carboxyvinyl)-alpha-D-glucosamine + NADPH + H(+)</text>
        <dbReference type="Rhea" id="RHEA:12248"/>
        <dbReference type="ChEBI" id="CHEBI:15378"/>
        <dbReference type="ChEBI" id="CHEBI:57783"/>
        <dbReference type="ChEBI" id="CHEBI:58349"/>
        <dbReference type="ChEBI" id="CHEBI:68483"/>
        <dbReference type="ChEBI" id="CHEBI:70757"/>
        <dbReference type="EC" id="1.3.1.98"/>
    </reaction>
</comment>
<accession>A0A833NX09</accession>
<sequence length="284" mass="31389">MKILKNELLSKHTTFKIGGAAEYFCSPKSNNELKEALSFAKNNSLKIFIIGNGSNILIPDEGLKGLVIHLKMSKIIISKQKSTIESGVLLNKLLSVFADNGLSGLEFMAGIPGSLGGSICMNSGQGKSSISKFISKVWALDYNGEEHIFSNTQCKFNYRKSIFQKKKLIITKAEFILNKDKADEIKKRIKDLIANKIKRQPYDLPSAGSFFKNPKNLFTGQLIESAGLKGLKINGAQISEKHGNFIVNIGKAKAKDVLKLAEIAKKEVRKKYNISLKPEVILIK</sequence>
<dbReference type="GO" id="GO:0071949">
    <property type="term" value="F:FAD binding"/>
    <property type="evidence" value="ECO:0007669"/>
    <property type="project" value="InterPro"/>
</dbReference>
<dbReference type="Pfam" id="PF01565">
    <property type="entry name" value="FAD_binding_4"/>
    <property type="match status" value="1"/>
</dbReference>
<dbReference type="UniPathway" id="UPA00219"/>
<dbReference type="SUPFAM" id="SSF56194">
    <property type="entry name" value="Uridine diphospho-N-Acetylenolpyruvylglucosamine reductase, MurB, C-terminal domain"/>
    <property type="match status" value="1"/>
</dbReference>
<comment type="caution">
    <text evidence="18">The sequence shown here is derived from an EMBL/GenBank/DDBJ whole genome shotgun (WGS) entry which is preliminary data.</text>
</comment>
<feature type="active site" description="Proton donor" evidence="16">
    <location>
        <position position="209"/>
    </location>
</feature>
<evidence type="ECO:0000256" key="16">
    <source>
        <dbReference type="HAMAP-Rule" id="MF_00037"/>
    </source>
</evidence>
<dbReference type="AlphaFoldDB" id="A0A833NX09"/>